<comment type="caution">
    <text evidence="1">The sequence shown here is derived from an EMBL/GenBank/DDBJ whole genome shotgun (WGS) entry which is preliminary data.</text>
</comment>
<evidence type="ECO:0000313" key="2">
    <source>
        <dbReference type="Proteomes" id="UP001346149"/>
    </source>
</evidence>
<sequence>MLRGCQSGMRSETQTQDDEAWAQQPILLACHAMHRHSTVIYFTLNVQMTVKFITNLKFHRRASIPALMGSSSGQRSCCCKGSDSEISPPKDAIFSISRRDGTGLEAFLDSCT</sequence>
<evidence type="ECO:0000313" key="1">
    <source>
        <dbReference type="EMBL" id="KAK4777155.1"/>
    </source>
</evidence>
<dbReference type="PROSITE" id="PS51257">
    <property type="entry name" value="PROKAR_LIPOPROTEIN"/>
    <property type="match status" value="1"/>
</dbReference>
<proteinExistence type="predicted"/>
<dbReference type="EMBL" id="JAXQNO010000018">
    <property type="protein sequence ID" value="KAK4777155.1"/>
    <property type="molecule type" value="Genomic_DNA"/>
</dbReference>
<keyword evidence="2" id="KW-1185">Reference proteome</keyword>
<name>A0AAN7QV56_TRANT</name>
<gene>
    <name evidence="1" type="ORF">SAY86_005843</name>
</gene>
<reference evidence="1 2" key="1">
    <citation type="journal article" date="2023" name="Hortic Res">
        <title>Pangenome of water caltrop reveals structural variations and asymmetric subgenome divergence after allopolyploidization.</title>
        <authorList>
            <person name="Zhang X."/>
            <person name="Chen Y."/>
            <person name="Wang L."/>
            <person name="Yuan Y."/>
            <person name="Fang M."/>
            <person name="Shi L."/>
            <person name="Lu R."/>
            <person name="Comes H.P."/>
            <person name="Ma Y."/>
            <person name="Chen Y."/>
            <person name="Huang G."/>
            <person name="Zhou Y."/>
            <person name="Zheng Z."/>
            <person name="Qiu Y."/>
        </authorList>
    </citation>
    <scope>NUCLEOTIDE SEQUENCE [LARGE SCALE GENOMIC DNA]</scope>
    <source>
        <strain evidence="1">F231</strain>
    </source>
</reference>
<accession>A0AAN7QV56</accession>
<dbReference type="Proteomes" id="UP001346149">
    <property type="component" value="Unassembled WGS sequence"/>
</dbReference>
<protein>
    <submittedName>
        <fullName evidence="1">Uncharacterized protein</fullName>
    </submittedName>
</protein>
<dbReference type="AlphaFoldDB" id="A0AAN7QV56"/>
<organism evidence="1 2">
    <name type="scientific">Trapa natans</name>
    <name type="common">Water chestnut</name>
    <dbReference type="NCBI Taxonomy" id="22666"/>
    <lineage>
        <taxon>Eukaryota</taxon>
        <taxon>Viridiplantae</taxon>
        <taxon>Streptophyta</taxon>
        <taxon>Embryophyta</taxon>
        <taxon>Tracheophyta</taxon>
        <taxon>Spermatophyta</taxon>
        <taxon>Magnoliopsida</taxon>
        <taxon>eudicotyledons</taxon>
        <taxon>Gunneridae</taxon>
        <taxon>Pentapetalae</taxon>
        <taxon>rosids</taxon>
        <taxon>malvids</taxon>
        <taxon>Myrtales</taxon>
        <taxon>Lythraceae</taxon>
        <taxon>Trapa</taxon>
    </lineage>
</organism>